<keyword evidence="6" id="KW-1185">Reference proteome</keyword>
<feature type="domain" description="Trigger factor C-terminal" evidence="4">
    <location>
        <begin position="358"/>
        <end position="522"/>
    </location>
</feature>
<gene>
    <name evidence="5" type="ORF">BU14_0245s0018</name>
</gene>
<protein>
    <submittedName>
        <fullName evidence="5">Uncharacterized protein</fullName>
    </submittedName>
</protein>
<evidence type="ECO:0000313" key="6">
    <source>
        <dbReference type="Proteomes" id="UP000218209"/>
    </source>
</evidence>
<dbReference type="Gene3D" id="1.10.3120.10">
    <property type="entry name" value="Trigger factor, C-terminal domain"/>
    <property type="match status" value="1"/>
</dbReference>
<dbReference type="GO" id="GO:0015031">
    <property type="term" value="P:protein transport"/>
    <property type="evidence" value="ECO:0007669"/>
    <property type="project" value="InterPro"/>
</dbReference>
<evidence type="ECO:0000313" key="5">
    <source>
        <dbReference type="EMBL" id="OSX75236.1"/>
    </source>
</evidence>
<dbReference type="OrthoDB" id="3366at2759"/>
<name>A0A1X6P377_PORUM</name>
<evidence type="ECO:0000259" key="4">
    <source>
        <dbReference type="Pfam" id="PF05698"/>
    </source>
</evidence>
<dbReference type="EMBL" id="KV918911">
    <property type="protein sequence ID" value="OSX75236.1"/>
    <property type="molecule type" value="Genomic_DNA"/>
</dbReference>
<dbReference type="InterPro" id="IPR036611">
    <property type="entry name" value="Trigger_fac_ribosome-bd_sf"/>
</dbReference>
<dbReference type="SUPFAM" id="SSF102735">
    <property type="entry name" value="Trigger factor ribosome-binding domain"/>
    <property type="match status" value="1"/>
</dbReference>
<dbReference type="Gene3D" id="3.30.70.1050">
    <property type="entry name" value="Trigger factor ribosome-binding domain"/>
    <property type="match status" value="1"/>
</dbReference>
<dbReference type="InterPro" id="IPR027304">
    <property type="entry name" value="Trigger_fact/SurA_dom_sf"/>
</dbReference>
<dbReference type="GO" id="GO:0006457">
    <property type="term" value="P:protein folding"/>
    <property type="evidence" value="ECO:0007669"/>
    <property type="project" value="InterPro"/>
</dbReference>
<dbReference type="InterPro" id="IPR008880">
    <property type="entry name" value="Trigger_fac_C"/>
</dbReference>
<sequence length="529" mass="54433">MAPPRKCAFVPAALLSLCRGRRNATAVCTGQFAYQFLVGDARRRQLLPLPVAAEHARHRLRSAEATHSGASGVCMALSLQSTKLPASQVQVDISVSADEVTAAYEAAIQELALEGDLPTPSTVDAVTSAFGAAALASASVGRVISSAVPAALAELSLTPIGQVRLGDDDDAAAIVAAFTPTAPLAFTVTMDVWPVATLTGPHRGLTVSVPRGSASGHSASDAAVEQALAMLRAQEATYVPADGDVAVAGGGAVVELAGYVRAPDGSRGPPLPDGIGDGEPMELVLTPGGGMAAFVDAVLGLRIGETGVAEVVFPPTAGRVELRGVAAVFDVKLLAVTKAVLPPLDDSFAAAVAPPAKTLDELRTSIRGSLAAEATVTEAEAVASAVEDALVGVAAVDVPETLVEEGVRRRFGRMLTALKEQGTVPPDEWAAMVTPERYELYKTGARAGVEQTLALNFALAAVAAAEGLAADPADVEDQVELARLALKGAPMEDEEAVRDRIRAHLERKVVMDVLMEHAVVTWVEPEVAA</sequence>
<dbReference type="Pfam" id="PF05697">
    <property type="entry name" value="Trigger_N"/>
    <property type="match status" value="1"/>
</dbReference>
<accession>A0A1X6P377</accession>
<dbReference type="Pfam" id="PF05698">
    <property type="entry name" value="Trigger_C"/>
    <property type="match status" value="1"/>
</dbReference>
<dbReference type="SUPFAM" id="SSF54534">
    <property type="entry name" value="FKBP-like"/>
    <property type="match status" value="1"/>
</dbReference>
<evidence type="ECO:0000259" key="3">
    <source>
        <dbReference type="Pfam" id="PF05697"/>
    </source>
</evidence>
<dbReference type="SUPFAM" id="SSF109998">
    <property type="entry name" value="Triger factor/SurA peptide-binding domain-like"/>
    <property type="match status" value="1"/>
</dbReference>
<evidence type="ECO:0000256" key="1">
    <source>
        <dbReference type="ARBA" id="ARBA00023110"/>
    </source>
</evidence>
<dbReference type="Gene3D" id="3.10.50.40">
    <property type="match status" value="1"/>
</dbReference>
<dbReference type="InterPro" id="IPR046357">
    <property type="entry name" value="PPIase_dom_sf"/>
</dbReference>
<feature type="domain" description="Trigger factor ribosome-binding bacterial" evidence="3">
    <location>
        <begin position="80"/>
        <end position="211"/>
    </location>
</feature>
<dbReference type="InterPro" id="IPR037041">
    <property type="entry name" value="Trigger_fac_C_sf"/>
</dbReference>
<keyword evidence="1" id="KW-0697">Rotamase</keyword>
<evidence type="ECO:0000256" key="2">
    <source>
        <dbReference type="ARBA" id="ARBA00023235"/>
    </source>
</evidence>
<dbReference type="Proteomes" id="UP000218209">
    <property type="component" value="Unassembled WGS sequence"/>
</dbReference>
<dbReference type="AlphaFoldDB" id="A0A1X6P377"/>
<reference evidence="5 6" key="1">
    <citation type="submission" date="2017-03" db="EMBL/GenBank/DDBJ databases">
        <title>WGS assembly of Porphyra umbilicalis.</title>
        <authorList>
            <person name="Brawley S.H."/>
            <person name="Blouin N.A."/>
            <person name="Ficko-Blean E."/>
            <person name="Wheeler G.L."/>
            <person name="Lohr M."/>
            <person name="Goodson H.V."/>
            <person name="Jenkins J.W."/>
            <person name="Blaby-Haas C.E."/>
            <person name="Helliwell K.E."/>
            <person name="Chan C."/>
            <person name="Marriage T."/>
            <person name="Bhattacharya D."/>
            <person name="Klein A.S."/>
            <person name="Badis Y."/>
            <person name="Brodie J."/>
            <person name="Cao Y."/>
            <person name="Collen J."/>
            <person name="Dittami S.M."/>
            <person name="Gachon C.M."/>
            <person name="Green B.R."/>
            <person name="Karpowicz S."/>
            <person name="Kim J.W."/>
            <person name="Kudahl U."/>
            <person name="Lin S."/>
            <person name="Michel G."/>
            <person name="Mittag M."/>
            <person name="Olson B.J."/>
            <person name="Pangilinan J."/>
            <person name="Peng Y."/>
            <person name="Qiu H."/>
            <person name="Shu S."/>
            <person name="Singer J.T."/>
            <person name="Smith A.G."/>
            <person name="Sprecher B.N."/>
            <person name="Wagner V."/>
            <person name="Wang W."/>
            <person name="Wang Z.-Y."/>
            <person name="Yan J."/>
            <person name="Yarish C."/>
            <person name="Zoeuner-Riek S."/>
            <person name="Zhuang Y."/>
            <person name="Zou Y."/>
            <person name="Lindquist E.A."/>
            <person name="Grimwood J."/>
            <person name="Barry K."/>
            <person name="Rokhsar D.S."/>
            <person name="Schmutz J."/>
            <person name="Stiller J.W."/>
            <person name="Grossman A.R."/>
            <person name="Prochnik S.E."/>
        </authorList>
    </citation>
    <scope>NUCLEOTIDE SEQUENCE [LARGE SCALE GENOMIC DNA]</scope>
    <source>
        <strain evidence="5">4086291</strain>
    </source>
</reference>
<dbReference type="InterPro" id="IPR008881">
    <property type="entry name" value="Trigger_fac_ribosome-bd_bac"/>
</dbReference>
<dbReference type="GO" id="GO:0003755">
    <property type="term" value="F:peptidyl-prolyl cis-trans isomerase activity"/>
    <property type="evidence" value="ECO:0007669"/>
    <property type="project" value="UniProtKB-KW"/>
</dbReference>
<organism evidence="5 6">
    <name type="scientific">Porphyra umbilicalis</name>
    <name type="common">Purple laver</name>
    <name type="synonym">Red alga</name>
    <dbReference type="NCBI Taxonomy" id="2786"/>
    <lineage>
        <taxon>Eukaryota</taxon>
        <taxon>Rhodophyta</taxon>
        <taxon>Bangiophyceae</taxon>
        <taxon>Bangiales</taxon>
        <taxon>Bangiaceae</taxon>
        <taxon>Porphyra</taxon>
    </lineage>
</organism>
<keyword evidence="2" id="KW-0413">Isomerase</keyword>
<proteinExistence type="predicted"/>